<reference evidence="2 3" key="1">
    <citation type="submission" date="2022-11" db="EMBL/GenBank/DDBJ databases">
        <title>Whole genome sequence of Eschrichtius robustus ER-17-0199.</title>
        <authorList>
            <person name="Bruniche-Olsen A."/>
            <person name="Black A.N."/>
            <person name="Fields C.J."/>
            <person name="Walden K."/>
            <person name="Dewoody J.A."/>
        </authorList>
    </citation>
    <scope>NUCLEOTIDE SEQUENCE [LARGE SCALE GENOMIC DNA]</scope>
    <source>
        <strain evidence="2">ER-17-0199</strain>
        <tissue evidence="2">Blubber</tissue>
    </source>
</reference>
<keyword evidence="3" id="KW-1185">Reference proteome</keyword>
<comment type="caution">
    <text evidence="2">The sequence shown here is derived from an EMBL/GenBank/DDBJ whole genome shotgun (WGS) entry which is preliminary data.</text>
</comment>
<evidence type="ECO:0000313" key="3">
    <source>
        <dbReference type="Proteomes" id="UP001159641"/>
    </source>
</evidence>
<feature type="domain" description="DNA-PKcs N-terminal" evidence="1">
    <location>
        <begin position="53"/>
        <end position="151"/>
    </location>
</feature>
<proteinExistence type="predicted"/>
<name>A0AB34I3G6_ESCRO</name>
<dbReference type="InterPro" id="IPR046804">
    <property type="entry name" value="DNA-PKcs_N"/>
</dbReference>
<dbReference type="Pfam" id="PF20500">
    <property type="entry name" value="DNA-PKcs_N"/>
    <property type="match status" value="1"/>
</dbReference>
<dbReference type="AlphaFoldDB" id="A0AB34I3G6"/>
<gene>
    <name evidence="2" type="ORF">J1605_001944</name>
</gene>
<accession>A0AB34I3G6</accession>
<evidence type="ECO:0000259" key="1">
    <source>
        <dbReference type="Pfam" id="PF20500"/>
    </source>
</evidence>
<dbReference type="EMBL" id="JAIQCJ010000270">
    <property type="protein sequence ID" value="KAJ8797134.1"/>
    <property type="molecule type" value="Genomic_DNA"/>
</dbReference>
<protein>
    <recommendedName>
        <fullName evidence="1">DNA-PKcs N-terminal domain-containing protein</fullName>
    </recommendedName>
</protein>
<sequence>MNSSWRSVLNFEMNAAVSDKGRVIIFHLRIGHLVVDCEIGGSLQVRSTDVLVVFLAKVSVKMKQYKDELLASCLTFVLSLPHDIIELDVRAYVPALQMAFKLGLSYTPLAEVGLNALEEWSVYIGKHVIQPYYKDILPSLDGYLKTSALSGPMAGGAVMVMPMGLWLAGAALSSDCEWSSQ</sequence>
<organism evidence="2 3">
    <name type="scientific">Eschrichtius robustus</name>
    <name type="common">California gray whale</name>
    <name type="synonym">Eschrichtius gibbosus</name>
    <dbReference type="NCBI Taxonomy" id="9764"/>
    <lineage>
        <taxon>Eukaryota</taxon>
        <taxon>Metazoa</taxon>
        <taxon>Chordata</taxon>
        <taxon>Craniata</taxon>
        <taxon>Vertebrata</taxon>
        <taxon>Euteleostomi</taxon>
        <taxon>Mammalia</taxon>
        <taxon>Eutheria</taxon>
        <taxon>Laurasiatheria</taxon>
        <taxon>Artiodactyla</taxon>
        <taxon>Whippomorpha</taxon>
        <taxon>Cetacea</taxon>
        <taxon>Mysticeti</taxon>
        <taxon>Eschrichtiidae</taxon>
        <taxon>Eschrichtius</taxon>
    </lineage>
</organism>
<evidence type="ECO:0000313" key="2">
    <source>
        <dbReference type="EMBL" id="KAJ8797134.1"/>
    </source>
</evidence>
<dbReference type="Proteomes" id="UP001159641">
    <property type="component" value="Unassembled WGS sequence"/>
</dbReference>